<keyword evidence="3" id="KW-1185">Reference proteome</keyword>
<dbReference type="OrthoDB" id="2287865at2759"/>
<dbReference type="EMBL" id="JANBUO010004106">
    <property type="protein sequence ID" value="KAJ2788404.1"/>
    <property type="molecule type" value="Genomic_DNA"/>
</dbReference>
<protein>
    <recommendedName>
        <fullName evidence="1">DUF6570 domain-containing protein</fullName>
    </recommendedName>
</protein>
<accession>A0A9W8HMK5</accession>
<dbReference type="Pfam" id="PF20209">
    <property type="entry name" value="DUF6570"/>
    <property type="match status" value="1"/>
</dbReference>
<sequence length="156" mass="17566">MARCNGYYFPAYDRVTAELNEVEQRLVAPRHSFQAIWPVGGVSGQLRALGPVINVPVDPAVTLRRVVSMQIPRPLDPNMLGVFPVRLYRRMTYASPYLVAMVNEDRVRHAARFLEQQTLYRHYRITFNRNWTVVGNSAVENGSTELAAATTTSATA</sequence>
<gene>
    <name evidence="2" type="ORF">H4R20_007385</name>
</gene>
<name>A0A9W8HMK5_9FUNG</name>
<dbReference type="Proteomes" id="UP001140094">
    <property type="component" value="Unassembled WGS sequence"/>
</dbReference>
<comment type="caution">
    <text evidence="2">The sequence shown here is derived from an EMBL/GenBank/DDBJ whole genome shotgun (WGS) entry which is preliminary data.</text>
</comment>
<dbReference type="AlphaFoldDB" id="A0A9W8HMK5"/>
<evidence type="ECO:0000313" key="3">
    <source>
        <dbReference type="Proteomes" id="UP001140094"/>
    </source>
</evidence>
<dbReference type="InterPro" id="IPR046700">
    <property type="entry name" value="DUF6570"/>
</dbReference>
<evidence type="ECO:0000313" key="2">
    <source>
        <dbReference type="EMBL" id="KAJ2788404.1"/>
    </source>
</evidence>
<evidence type="ECO:0000259" key="1">
    <source>
        <dbReference type="Pfam" id="PF20209"/>
    </source>
</evidence>
<feature type="domain" description="DUF6570" evidence="1">
    <location>
        <begin position="3"/>
        <end position="125"/>
    </location>
</feature>
<reference evidence="2" key="1">
    <citation type="submission" date="2022-07" db="EMBL/GenBank/DDBJ databases">
        <title>Phylogenomic reconstructions and comparative analyses of Kickxellomycotina fungi.</title>
        <authorList>
            <person name="Reynolds N.K."/>
            <person name="Stajich J.E."/>
            <person name="Barry K."/>
            <person name="Grigoriev I.V."/>
            <person name="Crous P."/>
            <person name="Smith M.E."/>
        </authorList>
    </citation>
    <scope>NUCLEOTIDE SEQUENCE</scope>
    <source>
        <strain evidence="2">NRRL 1565</strain>
    </source>
</reference>
<organism evidence="2 3">
    <name type="scientific">Coemansia guatemalensis</name>
    <dbReference type="NCBI Taxonomy" id="2761395"/>
    <lineage>
        <taxon>Eukaryota</taxon>
        <taxon>Fungi</taxon>
        <taxon>Fungi incertae sedis</taxon>
        <taxon>Zoopagomycota</taxon>
        <taxon>Kickxellomycotina</taxon>
        <taxon>Kickxellomycetes</taxon>
        <taxon>Kickxellales</taxon>
        <taxon>Kickxellaceae</taxon>
        <taxon>Coemansia</taxon>
    </lineage>
</organism>
<proteinExistence type="predicted"/>